<gene>
    <name evidence="10" type="ORF">OF122_08720</name>
</gene>
<evidence type="ECO:0000313" key="10">
    <source>
        <dbReference type="EMBL" id="UYQ73824.1"/>
    </source>
</evidence>
<accession>A0ABY6IWP3</accession>
<dbReference type="CDD" id="cd02021">
    <property type="entry name" value="GntK"/>
    <property type="match status" value="1"/>
</dbReference>
<comment type="similarity">
    <text evidence="2 9">Belongs to the gluconokinase GntK/GntV family.</text>
</comment>
<organism evidence="10 11">
    <name type="scientific">Pelagibacterium flavum</name>
    <dbReference type="NCBI Taxonomy" id="2984530"/>
    <lineage>
        <taxon>Bacteria</taxon>
        <taxon>Pseudomonadati</taxon>
        <taxon>Pseudomonadota</taxon>
        <taxon>Alphaproteobacteria</taxon>
        <taxon>Hyphomicrobiales</taxon>
        <taxon>Devosiaceae</taxon>
        <taxon>Pelagibacterium</taxon>
    </lineage>
</organism>
<name>A0ABY6IWP3_9HYPH</name>
<dbReference type="EC" id="2.7.1.12" evidence="3 9"/>
<dbReference type="InterPro" id="IPR006001">
    <property type="entry name" value="Therm_gnt_kin"/>
</dbReference>
<evidence type="ECO:0000256" key="5">
    <source>
        <dbReference type="ARBA" id="ARBA00022741"/>
    </source>
</evidence>
<evidence type="ECO:0000256" key="6">
    <source>
        <dbReference type="ARBA" id="ARBA00022777"/>
    </source>
</evidence>
<dbReference type="InterPro" id="IPR027417">
    <property type="entry name" value="P-loop_NTPase"/>
</dbReference>
<dbReference type="InterPro" id="IPR031322">
    <property type="entry name" value="Shikimate/glucono_kinase"/>
</dbReference>
<proteinExistence type="inferred from homology"/>
<dbReference type="Pfam" id="PF01202">
    <property type="entry name" value="SKI"/>
    <property type="match status" value="1"/>
</dbReference>
<evidence type="ECO:0000256" key="8">
    <source>
        <dbReference type="ARBA" id="ARBA00048090"/>
    </source>
</evidence>
<dbReference type="RefSeq" id="WP_264227383.1">
    <property type="nucleotide sequence ID" value="NZ_CP107716.1"/>
</dbReference>
<dbReference type="PANTHER" id="PTHR43442">
    <property type="entry name" value="GLUCONOKINASE-RELATED"/>
    <property type="match status" value="1"/>
</dbReference>
<comment type="catalytic activity">
    <reaction evidence="8 9">
        <text>D-gluconate + ATP = 6-phospho-D-gluconate + ADP + H(+)</text>
        <dbReference type="Rhea" id="RHEA:19433"/>
        <dbReference type="ChEBI" id="CHEBI:15378"/>
        <dbReference type="ChEBI" id="CHEBI:18391"/>
        <dbReference type="ChEBI" id="CHEBI:30616"/>
        <dbReference type="ChEBI" id="CHEBI:58759"/>
        <dbReference type="ChEBI" id="CHEBI:456216"/>
        <dbReference type="EC" id="2.7.1.12"/>
    </reaction>
</comment>
<evidence type="ECO:0000256" key="2">
    <source>
        <dbReference type="ARBA" id="ARBA00008420"/>
    </source>
</evidence>
<evidence type="ECO:0000256" key="7">
    <source>
        <dbReference type="ARBA" id="ARBA00022840"/>
    </source>
</evidence>
<dbReference type="Gene3D" id="3.40.50.300">
    <property type="entry name" value="P-loop containing nucleotide triphosphate hydrolases"/>
    <property type="match status" value="1"/>
</dbReference>
<keyword evidence="6 9" id="KW-0418">Kinase</keyword>
<reference evidence="10" key="1">
    <citation type="submission" date="2022-10" db="EMBL/GenBank/DDBJ databases">
        <title>YIM 151497 complete genome.</title>
        <authorList>
            <person name="Chen X."/>
        </authorList>
    </citation>
    <scope>NUCLEOTIDE SEQUENCE</scope>
    <source>
        <strain evidence="10">YIM 151497</strain>
    </source>
</reference>
<dbReference type="EMBL" id="CP107716">
    <property type="protein sequence ID" value="UYQ73824.1"/>
    <property type="molecule type" value="Genomic_DNA"/>
</dbReference>
<keyword evidence="4 9" id="KW-0808">Transferase</keyword>
<keyword evidence="7 9" id="KW-0067">ATP-binding</keyword>
<evidence type="ECO:0000256" key="4">
    <source>
        <dbReference type="ARBA" id="ARBA00022679"/>
    </source>
</evidence>
<evidence type="ECO:0000256" key="3">
    <source>
        <dbReference type="ARBA" id="ARBA00012054"/>
    </source>
</evidence>
<sequence>MSSSSPAQPRLIIVMGVSGAGKSTIGEELAKRLEVPFIDADNLHPRANVEKMRGGRPLEDTDRWPWLEIVADAMRNTADTNGRVVCACSALRRSYRDCLRNRAEEPIAFVLLHGDKSVIAQRQANRPGHFMPPALLDSQFATLEQFGPQERGITIDVALSIDEIVDEAAAALS</sequence>
<protein>
    <recommendedName>
        <fullName evidence="3 9">Gluconokinase</fullName>
        <ecNumber evidence="3 9">2.7.1.12</ecNumber>
    </recommendedName>
</protein>
<evidence type="ECO:0000256" key="9">
    <source>
        <dbReference type="RuleBase" id="RU363066"/>
    </source>
</evidence>
<keyword evidence="11" id="KW-1185">Reference proteome</keyword>
<evidence type="ECO:0000313" key="11">
    <source>
        <dbReference type="Proteomes" id="UP001163882"/>
    </source>
</evidence>
<dbReference type="Proteomes" id="UP001163882">
    <property type="component" value="Chromosome"/>
</dbReference>
<evidence type="ECO:0000256" key="1">
    <source>
        <dbReference type="ARBA" id="ARBA00004761"/>
    </source>
</evidence>
<dbReference type="SUPFAM" id="SSF52540">
    <property type="entry name" value="P-loop containing nucleoside triphosphate hydrolases"/>
    <property type="match status" value="1"/>
</dbReference>
<dbReference type="PANTHER" id="PTHR43442:SF3">
    <property type="entry name" value="GLUCONOKINASE-RELATED"/>
    <property type="match status" value="1"/>
</dbReference>
<dbReference type="NCBIfam" id="TIGR01313">
    <property type="entry name" value="therm_gnt_kin"/>
    <property type="match status" value="1"/>
</dbReference>
<keyword evidence="5 9" id="KW-0547">Nucleotide-binding</keyword>
<comment type="pathway">
    <text evidence="1">Carbohydrate acid metabolism.</text>
</comment>